<evidence type="ECO:0000259" key="2">
    <source>
        <dbReference type="Pfam" id="PF20448"/>
    </source>
</evidence>
<protein>
    <recommendedName>
        <fullName evidence="2">DUF6705 domain-containing protein</fullName>
    </recommendedName>
</protein>
<accession>A0A848N4J6</accession>
<gene>
    <name evidence="3" type="ORF">HIO71_06430</name>
</gene>
<evidence type="ECO:0000313" key="4">
    <source>
        <dbReference type="Proteomes" id="UP000548067"/>
    </source>
</evidence>
<dbReference type="Proteomes" id="UP000548067">
    <property type="component" value="Unassembled WGS sequence"/>
</dbReference>
<dbReference type="Pfam" id="PF20448">
    <property type="entry name" value="DUF6705"/>
    <property type="match status" value="1"/>
</dbReference>
<name>A0A848N4J6_9FLAO</name>
<proteinExistence type="predicted"/>
<comment type="caution">
    <text evidence="3">The sequence shown here is derived from an EMBL/GenBank/DDBJ whole genome shotgun (WGS) entry which is preliminary data.</text>
</comment>
<dbReference type="InterPro" id="IPR046551">
    <property type="entry name" value="DUF6705"/>
</dbReference>
<keyword evidence="1" id="KW-0732">Signal</keyword>
<evidence type="ECO:0000313" key="3">
    <source>
        <dbReference type="EMBL" id="NMR33845.1"/>
    </source>
</evidence>
<feature type="domain" description="DUF6705" evidence="2">
    <location>
        <begin position="1"/>
        <end position="186"/>
    </location>
</feature>
<organism evidence="3 4">
    <name type="scientific">Chryseobacterium aquaticum</name>
    <dbReference type="NCBI Taxonomy" id="452084"/>
    <lineage>
        <taxon>Bacteria</taxon>
        <taxon>Pseudomonadati</taxon>
        <taxon>Bacteroidota</taxon>
        <taxon>Flavobacteriia</taxon>
        <taxon>Flavobacteriales</taxon>
        <taxon>Weeksellaceae</taxon>
        <taxon>Chryseobacterium group</taxon>
        <taxon>Chryseobacterium</taxon>
    </lineage>
</organism>
<dbReference type="AlphaFoldDB" id="A0A848N4J6"/>
<feature type="signal peptide" evidence="1">
    <location>
        <begin position="1"/>
        <end position="18"/>
    </location>
</feature>
<dbReference type="PROSITE" id="PS51257">
    <property type="entry name" value="PROKAR_LIPOPROTEIN"/>
    <property type="match status" value="1"/>
</dbReference>
<sequence length="186" mass="21840">MKQIILFILFTFTISCQAQTYPLRTYGIEYPPNSYIKDTNNELLEYEGTWKGTWNNKTVYIYLKKIKKHFTHLANNPYYKDILIGKFKVIDSNGLILFDNTNLLDDNAKIEGSNFRKVDNKYSLIYLEPEMCGMTGRGYINFTDTTKTKLNWKLPYGWYIITESCPYYNATVAPEPLPYEIILTKQ</sequence>
<dbReference type="RefSeq" id="WP_169320795.1">
    <property type="nucleotide sequence ID" value="NZ_JABCJF010000002.1"/>
</dbReference>
<evidence type="ECO:0000256" key="1">
    <source>
        <dbReference type="SAM" id="SignalP"/>
    </source>
</evidence>
<reference evidence="3 4" key="1">
    <citation type="submission" date="2020-04" db="EMBL/GenBank/DDBJ databases">
        <title>Genome analysis and antimicrobial resistance characteristics of Chryseobacterium aquaticum isolated from farmed salmonids.</title>
        <authorList>
            <person name="Saticioglu I.B."/>
            <person name="Duman M."/>
            <person name="Altun S."/>
        </authorList>
    </citation>
    <scope>NUCLEOTIDE SEQUENCE [LARGE SCALE GENOMIC DNA]</scope>
    <source>
        <strain evidence="3 4">C-174</strain>
    </source>
</reference>
<dbReference type="EMBL" id="JABCJF010000002">
    <property type="protein sequence ID" value="NMR33845.1"/>
    <property type="molecule type" value="Genomic_DNA"/>
</dbReference>
<feature type="chain" id="PRO_5032403427" description="DUF6705 domain-containing protein" evidence="1">
    <location>
        <begin position="19"/>
        <end position="186"/>
    </location>
</feature>